<dbReference type="OMA" id="FHANTQL"/>
<keyword evidence="4" id="KW-0812">Transmembrane</keyword>
<keyword evidence="3" id="KW-0677">Repeat</keyword>
<protein>
    <submittedName>
        <fullName evidence="6">Uncharacterized protein</fullName>
    </submittedName>
</protein>
<dbReference type="SUPFAM" id="SSF52058">
    <property type="entry name" value="L domain-like"/>
    <property type="match status" value="1"/>
</dbReference>
<reference evidence="6 7" key="1">
    <citation type="submission" date="2020-11" db="EMBL/GenBank/DDBJ databases">
        <authorList>
            <person name="Wallbank WR R."/>
            <person name="Pardo Diaz C."/>
            <person name="Kozak K."/>
            <person name="Martin S."/>
            <person name="Jiggins C."/>
            <person name="Moest M."/>
            <person name="Warren A I."/>
            <person name="Generalovic N T."/>
            <person name="Byers J.R.P. K."/>
            <person name="Montejo-Kovacevich G."/>
            <person name="Yen C E."/>
        </authorList>
    </citation>
    <scope>NUCLEOTIDE SEQUENCE [LARGE SCALE GENOMIC DNA]</scope>
</reference>
<evidence type="ECO:0000256" key="2">
    <source>
        <dbReference type="ARBA" id="ARBA00022729"/>
    </source>
</evidence>
<dbReference type="PANTHER" id="PTHR24373">
    <property type="entry name" value="SLIT RELATED LEUCINE-RICH REPEAT NEURONAL PROTEIN"/>
    <property type="match status" value="1"/>
</dbReference>
<dbReference type="PROSITE" id="PS51450">
    <property type="entry name" value="LRR"/>
    <property type="match status" value="5"/>
</dbReference>
<keyword evidence="4" id="KW-1133">Transmembrane helix</keyword>
<keyword evidence="2 5" id="KW-0732">Signal</keyword>
<feature type="transmembrane region" description="Helical" evidence="4">
    <location>
        <begin position="511"/>
        <end position="529"/>
    </location>
</feature>
<dbReference type="InterPro" id="IPR001611">
    <property type="entry name" value="Leu-rich_rpt"/>
</dbReference>
<dbReference type="InParanoid" id="A0A7R8UU12"/>
<evidence type="ECO:0000256" key="1">
    <source>
        <dbReference type="ARBA" id="ARBA00022614"/>
    </source>
</evidence>
<organism evidence="6 7">
    <name type="scientific">Hermetia illucens</name>
    <name type="common">Black soldier fly</name>
    <dbReference type="NCBI Taxonomy" id="343691"/>
    <lineage>
        <taxon>Eukaryota</taxon>
        <taxon>Metazoa</taxon>
        <taxon>Ecdysozoa</taxon>
        <taxon>Arthropoda</taxon>
        <taxon>Hexapoda</taxon>
        <taxon>Insecta</taxon>
        <taxon>Pterygota</taxon>
        <taxon>Neoptera</taxon>
        <taxon>Endopterygota</taxon>
        <taxon>Diptera</taxon>
        <taxon>Brachycera</taxon>
        <taxon>Stratiomyomorpha</taxon>
        <taxon>Stratiomyidae</taxon>
        <taxon>Hermetiinae</taxon>
        <taxon>Hermetia</taxon>
    </lineage>
</organism>
<dbReference type="AlphaFoldDB" id="A0A7R8UU12"/>
<keyword evidence="1" id="KW-0433">Leucine-rich repeat</keyword>
<dbReference type="FunFam" id="3.80.10.10:FF:001164">
    <property type="entry name" value="GH01279p"/>
    <property type="match status" value="1"/>
</dbReference>
<keyword evidence="7" id="KW-1185">Reference proteome</keyword>
<evidence type="ECO:0000313" key="6">
    <source>
        <dbReference type="EMBL" id="CAD7085928.1"/>
    </source>
</evidence>
<dbReference type="InterPro" id="IPR050328">
    <property type="entry name" value="Dev_Immune_Receptor"/>
</dbReference>
<dbReference type="OrthoDB" id="676979at2759"/>
<evidence type="ECO:0000256" key="5">
    <source>
        <dbReference type="SAM" id="SignalP"/>
    </source>
</evidence>
<keyword evidence="4" id="KW-0472">Membrane</keyword>
<dbReference type="Gene3D" id="3.80.10.10">
    <property type="entry name" value="Ribonuclease Inhibitor"/>
    <property type="match status" value="3"/>
</dbReference>
<evidence type="ECO:0000313" key="7">
    <source>
        <dbReference type="Proteomes" id="UP000594454"/>
    </source>
</evidence>
<dbReference type="PANTHER" id="PTHR24373:SF275">
    <property type="entry name" value="TIR DOMAIN-CONTAINING PROTEIN"/>
    <property type="match status" value="1"/>
</dbReference>
<name>A0A7R8UU12_HERIL</name>
<dbReference type="InterPro" id="IPR003591">
    <property type="entry name" value="Leu-rich_rpt_typical-subtyp"/>
</dbReference>
<sequence length="568" mass="64627">MAQIQFVSVIFVLGSFLTGSVQAYISISTVLPNATVTYSNCMLHDLKNMRNQTFDPSGLIITHCYIPELPNAFFIRLKNLTLLEIVESKLLTIGDFALNGMPGLKSLSLIKNNISEVKSWSADDMKNLTNLDLRRNQIKAIGTKDFRRFPNLQKLNLAVNFITDLEPSLFSYIPNLKYLNLGRNTIKSVNAFAFRGLSKLTQLALHHNQLENIDKNAFLTNANLRSLRLEGNRLAAIDPVLIQSIPRLAHLNLSHNSLEELEDGTFNKSVELKGLDLSHNKFENITLNMFSGLQVLEMLNFSTNSIHHIHPLAFTNLNHMIYFDLSLNNLVTLPSGIFEYFRQVESMNLSRNELSDIHWNVFQQMEALLILDLSSNNLHTDSFLHRLMPSTQYLDLSNNLFRAMNLSKVHSGRINLIGNPWDCQWLVSQMANAPETIQFGSNYTVDTKGQMLDVLGIDCYQDMALRSIILMKSAKCAGSEHMDNATNTPQTTRHRLLHLRLSHNSFDQKAVLLWLFAAVSIVFLAVQGGRKVLKRSEMKSEQLRQMNHERVINELEGLYERPQSKNLR</sequence>
<dbReference type="Pfam" id="PF13855">
    <property type="entry name" value="LRR_8"/>
    <property type="match status" value="4"/>
</dbReference>
<evidence type="ECO:0000256" key="4">
    <source>
        <dbReference type="SAM" id="Phobius"/>
    </source>
</evidence>
<dbReference type="SMART" id="SM00369">
    <property type="entry name" value="LRR_TYP"/>
    <property type="match status" value="12"/>
</dbReference>
<dbReference type="EMBL" id="LR899011">
    <property type="protein sequence ID" value="CAD7085928.1"/>
    <property type="molecule type" value="Genomic_DNA"/>
</dbReference>
<proteinExistence type="predicted"/>
<dbReference type="SMART" id="SM00365">
    <property type="entry name" value="LRR_SD22"/>
    <property type="match status" value="4"/>
</dbReference>
<evidence type="ECO:0000256" key="3">
    <source>
        <dbReference type="ARBA" id="ARBA00022737"/>
    </source>
</evidence>
<dbReference type="Proteomes" id="UP000594454">
    <property type="component" value="Chromosome 3"/>
</dbReference>
<feature type="chain" id="PRO_5031564592" evidence="5">
    <location>
        <begin position="24"/>
        <end position="568"/>
    </location>
</feature>
<gene>
    <name evidence="6" type="ORF">HERILL_LOCUS8737</name>
</gene>
<accession>A0A7R8UU12</accession>
<feature type="signal peptide" evidence="5">
    <location>
        <begin position="1"/>
        <end position="23"/>
    </location>
</feature>
<dbReference type="InterPro" id="IPR032675">
    <property type="entry name" value="LRR_dom_sf"/>
</dbReference>